<comment type="similarity">
    <text evidence="2 11 12">Belongs to the chorismate synthase family.</text>
</comment>
<dbReference type="GO" id="GO:0008652">
    <property type="term" value="P:amino acid biosynthetic process"/>
    <property type="evidence" value="ECO:0007669"/>
    <property type="project" value="UniProtKB-KW"/>
</dbReference>
<keyword evidence="7 11" id="KW-0274">FAD</keyword>
<evidence type="ECO:0000256" key="2">
    <source>
        <dbReference type="ARBA" id="ARBA00008014"/>
    </source>
</evidence>
<dbReference type="GO" id="GO:0004107">
    <property type="term" value="F:chorismate synthase activity"/>
    <property type="evidence" value="ECO:0007669"/>
    <property type="project" value="UniProtKB-UniRule"/>
</dbReference>
<evidence type="ECO:0000313" key="13">
    <source>
        <dbReference type="EMBL" id="KXB90420.1"/>
    </source>
</evidence>
<keyword evidence="8 11" id="KW-0521">NADP</keyword>
<evidence type="ECO:0000256" key="3">
    <source>
        <dbReference type="ARBA" id="ARBA00013036"/>
    </source>
</evidence>
<organism evidence="13 14">
    <name type="scientific">Megasphaera hutchinsoni</name>
    <dbReference type="NCBI Taxonomy" id="1588748"/>
    <lineage>
        <taxon>Bacteria</taxon>
        <taxon>Bacillati</taxon>
        <taxon>Bacillota</taxon>
        <taxon>Negativicutes</taxon>
        <taxon>Veillonellales</taxon>
        <taxon>Veillonellaceae</taxon>
        <taxon>Megasphaera</taxon>
    </lineage>
</organism>
<feature type="binding site" evidence="11">
    <location>
        <begin position="301"/>
        <end position="305"/>
    </location>
    <ligand>
        <name>FMN</name>
        <dbReference type="ChEBI" id="CHEBI:58210"/>
    </ligand>
</feature>
<dbReference type="SUPFAM" id="SSF103263">
    <property type="entry name" value="Chorismate synthase, AroC"/>
    <property type="match status" value="1"/>
</dbReference>
<evidence type="ECO:0000256" key="9">
    <source>
        <dbReference type="ARBA" id="ARBA00023141"/>
    </source>
</evidence>
<protein>
    <recommendedName>
        <fullName evidence="3 11">Chorismate synthase</fullName>
        <shortName evidence="11">CS</shortName>
        <ecNumber evidence="3 11">4.2.3.5</ecNumber>
    </recommendedName>
    <alternativeName>
        <fullName evidence="11">5-enolpyruvylshikimate-3-phosphate phospholyase</fullName>
    </alternativeName>
</protein>
<name>A0A134CE13_9FIRM</name>
<sequence length="364" mass="39178">MNTIGTRVRLTLFGESHGPSIGAVLDGLPPGETIDWAAVQREMARRRPGQGPWTTSRQETDAYTIESGYFQDKTTGTPLCIRIYNEDCQVQDYQAGVVRPGHADYTTYIRYHGCHDYRGGGHFSGRLTAPLVFAGAIAKQILQRRGVYMGGHILQVGTIGDRPFSALGESKDTLCTLTTQALPLLDSTLRPRIEEAIGNVKAEGDSLGGIVELMASGLPAGLGTPFFDSVESVLSHFFFSIPAVKGVSFGSGFALATMKGSASNDSFYYENGTVYTRTNHNGGINGGITNGMPLICQVAIKATPSIGKVQETIDVHAEKNITLAIRGRHDPCIVPRVVPVLEAALAWSLLDLWEDSEGIRGGYI</sequence>
<dbReference type="GO" id="GO:0009423">
    <property type="term" value="P:chorismate biosynthetic process"/>
    <property type="evidence" value="ECO:0007669"/>
    <property type="project" value="UniProtKB-UniRule"/>
</dbReference>
<dbReference type="HAMAP" id="MF_00300">
    <property type="entry name" value="Chorismate_synth"/>
    <property type="match status" value="1"/>
</dbReference>
<dbReference type="EMBL" id="LSDT01000048">
    <property type="protein sequence ID" value="KXB90420.1"/>
    <property type="molecule type" value="Genomic_DNA"/>
</dbReference>
<dbReference type="NCBIfam" id="TIGR00033">
    <property type="entry name" value="aroC"/>
    <property type="match status" value="1"/>
</dbReference>
<dbReference type="PATRIC" id="fig|1588748.3.peg.1343"/>
<dbReference type="PIRSF" id="PIRSF001456">
    <property type="entry name" value="Chorismate_synth"/>
    <property type="match status" value="1"/>
</dbReference>
<proteinExistence type="inferred from homology"/>
<dbReference type="NCBIfam" id="NF003793">
    <property type="entry name" value="PRK05382.1"/>
    <property type="match status" value="1"/>
</dbReference>
<keyword evidence="10 11" id="KW-0456">Lyase</keyword>
<dbReference type="GO" id="GO:0005829">
    <property type="term" value="C:cytosol"/>
    <property type="evidence" value="ECO:0007669"/>
    <property type="project" value="TreeGrafter"/>
</dbReference>
<comment type="caution">
    <text evidence="13">The sequence shown here is derived from an EMBL/GenBank/DDBJ whole genome shotgun (WGS) entry which is preliminary data.</text>
</comment>
<comment type="subunit">
    <text evidence="11">Homotetramer.</text>
</comment>
<dbReference type="Proteomes" id="UP000070160">
    <property type="component" value="Unassembled WGS sequence"/>
</dbReference>
<feature type="binding site" evidence="11">
    <location>
        <position position="328"/>
    </location>
    <ligand>
        <name>FMN</name>
        <dbReference type="ChEBI" id="CHEBI:58210"/>
    </ligand>
</feature>
<dbReference type="PROSITE" id="PS00789">
    <property type="entry name" value="CHORISMATE_SYNTHASE_3"/>
    <property type="match status" value="1"/>
</dbReference>
<dbReference type="GO" id="GO:0010181">
    <property type="term" value="F:FMN binding"/>
    <property type="evidence" value="ECO:0007669"/>
    <property type="project" value="TreeGrafter"/>
</dbReference>
<evidence type="ECO:0000313" key="14">
    <source>
        <dbReference type="Proteomes" id="UP000070160"/>
    </source>
</evidence>
<dbReference type="UniPathway" id="UPA00053">
    <property type="reaction ID" value="UER00090"/>
</dbReference>
<dbReference type="PANTHER" id="PTHR21085">
    <property type="entry name" value="CHORISMATE SYNTHASE"/>
    <property type="match status" value="1"/>
</dbReference>
<comment type="caution">
    <text evidence="11">Lacks conserved residue(s) required for the propagation of feature annotation.</text>
</comment>
<feature type="binding site" evidence="11">
    <location>
        <position position="46"/>
    </location>
    <ligand>
        <name>NADP(+)</name>
        <dbReference type="ChEBI" id="CHEBI:58349"/>
    </ligand>
</feature>
<keyword evidence="4 11" id="KW-0028">Amino-acid biosynthesis</keyword>
<comment type="cofactor">
    <cofactor evidence="11 12">
        <name>FMNH2</name>
        <dbReference type="ChEBI" id="CHEBI:57618"/>
    </cofactor>
    <text evidence="11 12">Reduced FMN (FMNH(2)).</text>
</comment>
<keyword evidence="14" id="KW-1185">Reference proteome</keyword>
<evidence type="ECO:0000256" key="10">
    <source>
        <dbReference type="ARBA" id="ARBA00023239"/>
    </source>
</evidence>
<evidence type="ECO:0000256" key="1">
    <source>
        <dbReference type="ARBA" id="ARBA00005044"/>
    </source>
</evidence>
<evidence type="ECO:0000256" key="5">
    <source>
        <dbReference type="ARBA" id="ARBA00022630"/>
    </source>
</evidence>
<feature type="binding site" evidence="11">
    <location>
        <begin position="122"/>
        <end position="124"/>
    </location>
    <ligand>
        <name>FMN</name>
        <dbReference type="ChEBI" id="CHEBI:58210"/>
    </ligand>
</feature>
<keyword evidence="5 11" id="KW-0285">Flavoprotein</keyword>
<dbReference type="AlphaFoldDB" id="A0A134CE13"/>
<dbReference type="PROSITE" id="PS00787">
    <property type="entry name" value="CHORISMATE_SYNTHASE_1"/>
    <property type="match status" value="1"/>
</dbReference>
<dbReference type="Pfam" id="PF01264">
    <property type="entry name" value="Chorismate_synt"/>
    <property type="match status" value="1"/>
</dbReference>
<keyword evidence="9 11" id="KW-0057">Aromatic amino acid biosynthesis</keyword>
<dbReference type="PROSITE" id="PS00788">
    <property type="entry name" value="CHORISMATE_SYNTHASE_2"/>
    <property type="match status" value="1"/>
</dbReference>
<accession>A0A134CE13</accession>
<evidence type="ECO:0000256" key="8">
    <source>
        <dbReference type="ARBA" id="ARBA00022857"/>
    </source>
</evidence>
<gene>
    <name evidence="11" type="primary">aroC</name>
    <name evidence="13" type="ORF">HMPREF3182_01387</name>
</gene>
<dbReference type="InterPro" id="IPR035904">
    <property type="entry name" value="Chorismate_synth_AroC_sf"/>
</dbReference>
<dbReference type="InterPro" id="IPR020541">
    <property type="entry name" value="Chorismate_synthase_CS"/>
</dbReference>
<evidence type="ECO:0000256" key="6">
    <source>
        <dbReference type="ARBA" id="ARBA00022643"/>
    </source>
</evidence>
<evidence type="ECO:0000256" key="7">
    <source>
        <dbReference type="ARBA" id="ARBA00022827"/>
    </source>
</evidence>
<evidence type="ECO:0000256" key="11">
    <source>
        <dbReference type="HAMAP-Rule" id="MF_00300"/>
    </source>
</evidence>
<dbReference type="CDD" id="cd07304">
    <property type="entry name" value="Chorismate_synthase"/>
    <property type="match status" value="1"/>
</dbReference>
<evidence type="ECO:0000256" key="4">
    <source>
        <dbReference type="ARBA" id="ARBA00022605"/>
    </source>
</evidence>
<dbReference type="STRING" id="1588748.HMPREF3182_01387"/>
<evidence type="ECO:0000256" key="12">
    <source>
        <dbReference type="RuleBase" id="RU000605"/>
    </source>
</evidence>
<feature type="binding site" evidence="11">
    <location>
        <position position="286"/>
    </location>
    <ligand>
        <name>FMN</name>
        <dbReference type="ChEBI" id="CHEBI:58210"/>
    </ligand>
</feature>
<dbReference type="Gene3D" id="3.60.150.10">
    <property type="entry name" value="Chorismate synthase AroC"/>
    <property type="match status" value="1"/>
</dbReference>
<dbReference type="EC" id="4.2.3.5" evidence="3 11"/>
<reference evidence="14" key="1">
    <citation type="submission" date="2016-01" db="EMBL/GenBank/DDBJ databases">
        <authorList>
            <person name="Mitreva M."/>
            <person name="Pepin K.H."/>
            <person name="Mihindukulasuriya K.A."/>
            <person name="Fulton R."/>
            <person name="Fronick C."/>
            <person name="O'Laughlin M."/>
            <person name="Miner T."/>
            <person name="Herter B."/>
            <person name="Rosa B.A."/>
            <person name="Cordes M."/>
            <person name="Tomlinson C."/>
            <person name="Wollam A."/>
            <person name="Palsikar V.B."/>
            <person name="Mardis E.R."/>
            <person name="Wilson R.K."/>
        </authorList>
    </citation>
    <scope>NUCLEOTIDE SEQUENCE [LARGE SCALE GENOMIC DNA]</scope>
    <source>
        <strain evidence="14">KA00182</strain>
    </source>
</reference>
<dbReference type="GO" id="GO:0009073">
    <property type="term" value="P:aromatic amino acid family biosynthetic process"/>
    <property type="evidence" value="ECO:0007669"/>
    <property type="project" value="UniProtKB-KW"/>
</dbReference>
<comment type="pathway">
    <text evidence="1 11 12">Metabolic intermediate biosynthesis; chorismate biosynthesis; chorismate from D-erythrose 4-phosphate and phosphoenolpyruvate: step 7/7.</text>
</comment>
<dbReference type="InterPro" id="IPR000453">
    <property type="entry name" value="Chorismate_synth"/>
</dbReference>
<comment type="function">
    <text evidence="11">Catalyzes the anti-1,4-elimination of the C-3 phosphate and the C-6 proR hydrogen from 5-enolpyruvylshikimate-3-phosphate (EPSP) to yield chorismate, which is the branch point compound that serves as the starting substrate for the three terminal pathways of aromatic amino acid biosynthesis. This reaction introduces a second double bond into the aromatic ring system.</text>
</comment>
<dbReference type="RefSeq" id="WP_062486398.1">
    <property type="nucleotide sequence ID" value="NZ_KQ960953.1"/>
</dbReference>
<comment type="catalytic activity">
    <reaction evidence="11 12">
        <text>5-O-(1-carboxyvinyl)-3-phosphoshikimate = chorismate + phosphate</text>
        <dbReference type="Rhea" id="RHEA:21020"/>
        <dbReference type="ChEBI" id="CHEBI:29748"/>
        <dbReference type="ChEBI" id="CHEBI:43474"/>
        <dbReference type="ChEBI" id="CHEBI:57701"/>
        <dbReference type="EC" id="4.2.3.5"/>
    </reaction>
</comment>
<dbReference type="PANTHER" id="PTHR21085:SF0">
    <property type="entry name" value="CHORISMATE SYNTHASE"/>
    <property type="match status" value="1"/>
</dbReference>
<keyword evidence="6 11" id="KW-0288">FMN</keyword>